<dbReference type="EMBL" id="FR687360">
    <property type="protein sequence ID" value="CBW76858.1"/>
    <property type="molecule type" value="Genomic_DNA"/>
</dbReference>
<dbReference type="HOGENOM" id="CLU_2218147_0_0_4"/>
<dbReference type="KEGG" id="brh:RBRH_00272"/>
<protein>
    <submittedName>
        <fullName evidence="2">Uncharacterized protein</fullName>
    </submittedName>
</protein>
<name>E5AUT3_MYCRK</name>
<organism evidence="2 3">
    <name type="scientific">Mycetohabitans rhizoxinica (strain DSM 19002 / CIP 109453 / HKI 454)</name>
    <name type="common">Paraburkholderia rhizoxinica</name>
    <dbReference type="NCBI Taxonomy" id="882378"/>
    <lineage>
        <taxon>Bacteria</taxon>
        <taxon>Pseudomonadati</taxon>
        <taxon>Pseudomonadota</taxon>
        <taxon>Betaproteobacteria</taxon>
        <taxon>Burkholderiales</taxon>
        <taxon>Burkholderiaceae</taxon>
        <taxon>Mycetohabitans</taxon>
    </lineage>
</organism>
<reference evidence="2 3" key="1">
    <citation type="journal article" date="2011" name="J. Bacteriol.">
        <title>Complete genome sequence of Burkholderia rhizoxinica, an endosymbiont of Rhizopus microsporus.</title>
        <authorList>
            <person name="Lackner G."/>
            <person name="Moebius N."/>
            <person name="Partida-Martinez L."/>
            <person name="Hertweck C."/>
        </authorList>
    </citation>
    <scope>NUCLEOTIDE SEQUENCE [LARGE SCALE GENOMIC DNA]</scope>
    <source>
        <strain evidence="3">DSM 19002 / CIP 109453 / HKI 454</strain>
        <plasmid evidence="2 3">pBRH01</plasmid>
    </source>
</reference>
<gene>
    <name evidence="2" type="ordered locus">RBRH_00272</name>
</gene>
<feature type="transmembrane region" description="Helical" evidence="1">
    <location>
        <begin position="69"/>
        <end position="96"/>
    </location>
</feature>
<keyword evidence="2" id="KW-0614">Plasmid</keyword>
<keyword evidence="1" id="KW-1133">Transmembrane helix</keyword>
<keyword evidence="1" id="KW-0812">Transmembrane</keyword>
<sequence>MGCGCRFTATNQIFTHRFFGEWTMQDSRLENVVSDLSVLKYSIRHGGGKGRKRQQTLHRRLRVRRWLDALALTGVVIATATIVAGHPTLGLGFYLASTLPLVFHGR</sequence>
<evidence type="ECO:0000256" key="1">
    <source>
        <dbReference type="SAM" id="Phobius"/>
    </source>
</evidence>
<dbReference type="AlphaFoldDB" id="E5AUT3"/>
<keyword evidence="1" id="KW-0472">Membrane</keyword>
<geneLocation type="plasmid" evidence="2 3">
    <name>pBRH01</name>
</geneLocation>
<evidence type="ECO:0000313" key="3">
    <source>
        <dbReference type="Proteomes" id="UP000007437"/>
    </source>
</evidence>
<accession>E5AUT3</accession>
<proteinExistence type="predicted"/>
<dbReference type="Proteomes" id="UP000007437">
    <property type="component" value="Plasmid pBRH01"/>
</dbReference>
<evidence type="ECO:0000313" key="2">
    <source>
        <dbReference type="EMBL" id="CBW76858.1"/>
    </source>
</evidence>